<dbReference type="InterPro" id="IPR025943">
    <property type="entry name" value="Sigma_54_int_dom_ATP-bd_2"/>
</dbReference>
<dbReference type="PANTHER" id="PTHR32071:SF57">
    <property type="entry name" value="C4-DICARBOXYLATE TRANSPORT TRANSCRIPTIONAL REGULATORY PROTEIN DCTD"/>
    <property type="match status" value="1"/>
</dbReference>
<dbReference type="InterPro" id="IPR035965">
    <property type="entry name" value="PAS-like_dom_sf"/>
</dbReference>
<dbReference type="InterPro" id="IPR002078">
    <property type="entry name" value="Sigma_54_int"/>
</dbReference>
<reference evidence="10" key="1">
    <citation type="submission" date="2016-11" db="EMBL/GenBank/DDBJ databases">
        <authorList>
            <person name="Varghese N."/>
            <person name="Submissions S."/>
        </authorList>
    </citation>
    <scope>NUCLEOTIDE SEQUENCE [LARGE SCALE GENOMIC DNA]</scope>
    <source>
        <strain evidence="10">DSM 13643</strain>
    </source>
</reference>
<dbReference type="EMBL" id="FQXO01000044">
    <property type="protein sequence ID" value="SHH67850.1"/>
    <property type="molecule type" value="Genomic_DNA"/>
</dbReference>
<protein>
    <submittedName>
        <fullName evidence="9">PAS domain S-box-containing protein</fullName>
    </submittedName>
</protein>
<keyword evidence="4" id="KW-0238">DNA-binding</keyword>
<dbReference type="SMART" id="SM00091">
    <property type="entry name" value="PAS"/>
    <property type="match status" value="2"/>
</dbReference>
<name>A0A1M5UY43_9FIRM</name>
<evidence type="ECO:0000313" key="9">
    <source>
        <dbReference type="EMBL" id="SHH67850.1"/>
    </source>
</evidence>
<evidence type="ECO:0000256" key="3">
    <source>
        <dbReference type="ARBA" id="ARBA00023015"/>
    </source>
</evidence>
<evidence type="ECO:0000313" key="10">
    <source>
        <dbReference type="Proteomes" id="UP000183967"/>
    </source>
</evidence>
<dbReference type="AlphaFoldDB" id="A0A1M5UY43"/>
<dbReference type="PROSITE" id="PS00676">
    <property type="entry name" value="SIGMA54_INTERACT_2"/>
    <property type="match status" value="1"/>
</dbReference>
<dbReference type="Gene3D" id="1.10.10.60">
    <property type="entry name" value="Homeodomain-like"/>
    <property type="match status" value="1"/>
</dbReference>
<dbReference type="PROSITE" id="PS50045">
    <property type="entry name" value="SIGMA54_INTERACT_4"/>
    <property type="match status" value="1"/>
</dbReference>
<dbReference type="InterPro" id="IPR003593">
    <property type="entry name" value="AAA+_ATPase"/>
</dbReference>
<dbReference type="Proteomes" id="UP000183967">
    <property type="component" value="Unassembled WGS sequence"/>
</dbReference>
<dbReference type="SUPFAM" id="SSF46689">
    <property type="entry name" value="Homeodomain-like"/>
    <property type="match status" value="1"/>
</dbReference>
<dbReference type="NCBIfam" id="TIGR00229">
    <property type="entry name" value="sensory_box"/>
    <property type="match status" value="1"/>
</dbReference>
<dbReference type="FunFam" id="3.40.50.300:FF:000006">
    <property type="entry name" value="DNA-binding transcriptional regulator NtrC"/>
    <property type="match status" value="1"/>
</dbReference>
<keyword evidence="1" id="KW-0547">Nucleotide-binding</keyword>
<dbReference type="PROSITE" id="PS00675">
    <property type="entry name" value="SIGMA54_INTERACT_1"/>
    <property type="match status" value="1"/>
</dbReference>
<dbReference type="Pfam" id="PF25601">
    <property type="entry name" value="AAA_lid_14"/>
    <property type="match status" value="1"/>
</dbReference>
<dbReference type="GO" id="GO:0005524">
    <property type="term" value="F:ATP binding"/>
    <property type="evidence" value="ECO:0007669"/>
    <property type="project" value="UniProtKB-KW"/>
</dbReference>
<dbReference type="InterPro" id="IPR025662">
    <property type="entry name" value="Sigma_54_int_dom_ATP-bd_1"/>
</dbReference>
<feature type="domain" description="Sigma-54 factor interaction" evidence="7">
    <location>
        <begin position="252"/>
        <end position="482"/>
    </location>
</feature>
<dbReference type="Pfam" id="PF02954">
    <property type="entry name" value="HTH_8"/>
    <property type="match status" value="1"/>
</dbReference>
<proteinExistence type="predicted"/>
<evidence type="ECO:0000259" key="7">
    <source>
        <dbReference type="PROSITE" id="PS50045"/>
    </source>
</evidence>
<organism evidence="9 10">
    <name type="scientific">Caloranaerobacter azorensis DSM 13643</name>
    <dbReference type="NCBI Taxonomy" id="1121264"/>
    <lineage>
        <taxon>Bacteria</taxon>
        <taxon>Bacillati</taxon>
        <taxon>Bacillota</taxon>
        <taxon>Tissierellia</taxon>
        <taxon>Tissierellales</taxon>
        <taxon>Thermohalobacteraceae</taxon>
        <taxon>Caloranaerobacter</taxon>
    </lineage>
</organism>
<dbReference type="PANTHER" id="PTHR32071">
    <property type="entry name" value="TRANSCRIPTIONAL REGULATORY PROTEIN"/>
    <property type="match status" value="1"/>
</dbReference>
<feature type="domain" description="PAS" evidence="8">
    <location>
        <begin position="3"/>
        <end position="41"/>
    </location>
</feature>
<dbReference type="InterPro" id="IPR027417">
    <property type="entry name" value="P-loop_NTPase"/>
</dbReference>
<feature type="coiled-coil region" evidence="6">
    <location>
        <begin position="218"/>
        <end position="245"/>
    </location>
</feature>
<evidence type="ECO:0000256" key="4">
    <source>
        <dbReference type="ARBA" id="ARBA00023125"/>
    </source>
</evidence>
<evidence type="ECO:0000256" key="1">
    <source>
        <dbReference type="ARBA" id="ARBA00022741"/>
    </source>
</evidence>
<dbReference type="PROSITE" id="PS50112">
    <property type="entry name" value="PAS"/>
    <property type="match status" value="1"/>
</dbReference>
<dbReference type="SUPFAM" id="SSF55785">
    <property type="entry name" value="PYP-like sensor domain (PAS domain)"/>
    <property type="match status" value="2"/>
</dbReference>
<dbReference type="GO" id="GO:0006355">
    <property type="term" value="P:regulation of DNA-templated transcription"/>
    <property type="evidence" value="ECO:0007669"/>
    <property type="project" value="InterPro"/>
</dbReference>
<dbReference type="SUPFAM" id="SSF52540">
    <property type="entry name" value="P-loop containing nucleoside triphosphate hydrolases"/>
    <property type="match status" value="1"/>
</dbReference>
<dbReference type="InterPro" id="IPR058031">
    <property type="entry name" value="AAA_lid_NorR"/>
</dbReference>
<dbReference type="OrthoDB" id="9803970at2"/>
<keyword evidence="3" id="KW-0805">Transcription regulation</keyword>
<gene>
    <name evidence="9" type="ORF">SAMN02745135_01639</name>
</gene>
<dbReference type="GO" id="GO:0043565">
    <property type="term" value="F:sequence-specific DNA binding"/>
    <property type="evidence" value="ECO:0007669"/>
    <property type="project" value="InterPro"/>
</dbReference>
<dbReference type="PROSITE" id="PS00688">
    <property type="entry name" value="SIGMA54_INTERACT_3"/>
    <property type="match status" value="1"/>
</dbReference>
<dbReference type="InterPro" id="IPR025944">
    <property type="entry name" value="Sigma_54_int_dom_CS"/>
</dbReference>
<keyword evidence="10" id="KW-1185">Reference proteome</keyword>
<evidence type="ECO:0000256" key="6">
    <source>
        <dbReference type="SAM" id="Coils"/>
    </source>
</evidence>
<dbReference type="Gene3D" id="3.40.50.300">
    <property type="entry name" value="P-loop containing nucleotide triphosphate hydrolases"/>
    <property type="match status" value="1"/>
</dbReference>
<dbReference type="SMART" id="SM00382">
    <property type="entry name" value="AAA"/>
    <property type="match status" value="1"/>
</dbReference>
<dbReference type="Gene3D" id="1.10.8.60">
    <property type="match status" value="1"/>
</dbReference>
<dbReference type="InterPro" id="IPR009057">
    <property type="entry name" value="Homeodomain-like_sf"/>
</dbReference>
<dbReference type="PRINTS" id="PR01590">
    <property type="entry name" value="HTHFIS"/>
</dbReference>
<sequence length="566" mass="64477">MSLINSFEEILKNITDAVIGIDKSGNVIIINEAAKRIFGLQAVKEKKLEDFISSIKLNRVLKTGKKEVEKEFTYNERKFILSKMPLFKDKKIEGAIALFREITDLKKIEEDKIHLEILNTILDVLNERVVVVDEKGIIIMMSKAYKEFIGCENPEGKHVTEVIENTRMHIILKTGVMEIGEIQEVQGNKMVSMRIPIKRNGKVIGAVGKVMFKDVSDLVTLTNKVNRLEQELEYYKRELNKERTAKYSFKDIIGSSASIQAVKELAMKVAKTDSNVLITGESGTGKELFAHAIHNASKRYLGPFIRINCAAIPEELLESELFGYEEGAFTGARKGGKKGKFELANGGTILLDEIGDMSIKMQAKLLRVLQEKEIERLGGDVVRNIDVRIIASTNKDLEMLVRQGLFREDLYFRLNVMSIKIPPLRERKEDISILAKKLLVKVSSKLGKYVEGISNDAIKCLESYDWPGNIRELENVIERAINLLDSDLIIKPEHLPEKITKNKTKKYFYEGKGLKNIIEEIEKEIILKCLEENDWNKNKVAKILGISRVGLYKKIERYNLNKRQLC</sequence>
<evidence type="ECO:0000256" key="5">
    <source>
        <dbReference type="ARBA" id="ARBA00023163"/>
    </source>
</evidence>
<accession>A0A1M5UY43</accession>
<evidence type="ECO:0000259" key="8">
    <source>
        <dbReference type="PROSITE" id="PS50112"/>
    </source>
</evidence>
<keyword evidence="5" id="KW-0804">Transcription</keyword>
<dbReference type="InterPro" id="IPR000014">
    <property type="entry name" value="PAS"/>
</dbReference>
<dbReference type="RefSeq" id="WP_073196845.1">
    <property type="nucleotide sequence ID" value="NZ_FQXO01000044.1"/>
</dbReference>
<dbReference type="InterPro" id="IPR002197">
    <property type="entry name" value="HTH_Fis"/>
</dbReference>
<dbReference type="Pfam" id="PF13426">
    <property type="entry name" value="PAS_9"/>
    <property type="match status" value="1"/>
</dbReference>
<keyword evidence="6" id="KW-0175">Coiled coil</keyword>
<keyword evidence="2" id="KW-0067">ATP-binding</keyword>
<evidence type="ECO:0000256" key="2">
    <source>
        <dbReference type="ARBA" id="ARBA00022840"/>
    </source>
</evidence>
<dbReference type="CDD" id="cd00009">
    <property type="entry name" value="AAA"/>
    <property type="match status" value="1"/>
</dbReference>
<dbReference type="Pfam" id="PF00158">
    <property type="entry name" value="Sigma54_activat"/>
    <property type="match status" value="1"/>
</dbReference>
<dbReference type="Gene3D" id="3.30.450.20">
    <property type="entry name" value="PAS domain"/>
    <property type="match status" value="2"/>
</dbReference>